<proteinExistence type="predicted"/>
<name>A6FZ02_9BACT</name>
<dbReference type="AlphaFoldDB" id="A6FZ02"/>
<reference evidence="2 3" key="1">
    <citation type="submission" date="2007-06" db="EMBL/GenBank/DDBJ databases">
        <authorList>
            <person name="Shimkets L."/>
            <person name="Ferriera S."/>
            <person name="Johnson J."/>
            <person name="Kravitz S."/>
            <person name="Beeson K."/>
            <person name="Sutton G."/>
            <person name="Rogers Y.-H."/>
            <person name="Friedman R."/>
            <person name="Frazier M."/>
            <person name="Venter J.C."/>
        </authorList>
    </citation>
    <scope>NUCLEOTIDE SEQUENCE [LARGE SCALE GENOMIC DNA]</scope>
    <source>
        <strain evidence="2 3">SIR-1</strain>
    </source>
</reference>
<organism evidence="2 3">
    <name type="scientific">Plesiocystis pacifica SIR-1</name>
    <dbReference type="NCBI Taxonomy" id="391625"/>
    <lineage>
        <taxon>Bacteria</taxon>
        <taxon>Pseudomonadati</taxon>
        <taxon>Myxococcota</taxon>
        <taxon>Polyangia</taxon>
        <taxon>Nannocystales</taxon>
        <taxon>Nannocystaceae</taxon>
        <taxon>Plesiocystis</taxon>
    </lineage>
</organism>
<feature type="compositionally biased region" description="Basic and acidic residues" evidence="1">
    <location>
        <begin position="20"/>
        <end position="36"/>
    </location>
</feature>
<protein>
    <submittedName>
        <fullName evidence="2">Uncharacterized protein</fullName>
    </submittedName>
</protein>
<sequence length="94" mass="10731">MFSSGLSTSPTVVEGGSSDGRFDREVNEDADADAREGFVVQEQSFEGPRFSRCVRTWLPGEGGDEDCDEDEKKRRRRRRRRRGRGRNRGRGRGH</sequence>
<keyword evidence="3" id="KW-1185">Reference proteome</keyword>
<evidence type="ECO:0000256" key="1">
    <source>
        <dbReference type="SAM" id="MobiDB-lite"/>
    </source>
</evidence>
<feature type="region of interest" description="Disordered" evidence="1">
    <location>
        <begin position="1"/>
        <end position="94"/>
    </location>
</feature>
<comment type="caution">
    <text evidence="2">The sequence shown here is derived from an EMBL/GenBank/DDBJ whole genome shotgun (WGS) entry which is preliminary data.</text>
</comment>
<evidence type="ECO:0000313" key="2">
    <source>
        <dbReference type="EMBL" id="EDM81157.1"/>
    </source>
</evidence>
<dbReference type="Proteomes" id="UP000005801">
    <property type="component" value="Unassembled WGS sequence"/>
</dbReference>
<dbReference type="EMBL" id="ABCS01000005">
    <property type="protein sequence ID" value="EDM81157.1"/>
    <property type="molecule type" value="Genomic_DNA"/>
</dbReference>
<feature type="compositionally biased region" description="Basic residues" evidence="1">
    <location>
        <begin position="73"/>
        <end position="94"/>
    </location>
</feature>
<accession>A6FZ02</accession>
<feature type="compositionally biased region" description="Polar residues" evidence="1">
    <location>
        <begin position="1"/>
        <end position="11"/>
    </location>
</feature>
<gene>
    <name evidence="2" type="ORF">PPSIR1_30115</name>
</gene>
<evidence type="ECO:0000313" key="3">
    <source>
        <dbReference type="Proteomes" id="UP000005801"/>
    </source>
</evidence>